<dbReference type="RefSeq" id="WP_131027999.1">
    <property type="nucleotide sequence ID" value="NZ_SIXF01000001.1"/>
</dbReference>
<keyword evidence="2" id="KW-1185">Reference proteome</keyword>
<comment type="caution">
    <text evidence="1">The sequence shown here is derived from an EMBL/GenBank/DDBJ whole genome shotgun (WGS) entry which is preliminary data.</text>
</comment>
<accession>A0A4Q9HIA0</accession>
<name>A0A4Q9HIA0_9SPHI</name>
<gene>
    <name evidence="1" type="ORF">EYS08_00970</name>
</gene>
<dbReference type="EMBL" id="SIXF01000001">
    <property type="protein sequence ID" value="TBO44937.1"/>
    <property type="molecule type" value="Genomic_DNA"/>
</dbReference>
<sequence length="170" mass="19515">MGKEIKILVCFLFLFSGFQVKAQFYLDSLNKQSNEMLVAYKNNDYQTLFKYTHPKVIVLMGGIDSAKAVLRKALNFVADKGVSYININTGTPQQILRSPQIVQCILPQISEVKIKDKKAKAINYLLCISYNSGKNWYFINADKEKEAYLKKLIPEISKELMIPEMELTYL</sequence>
<organism evidence="1 2">
    <name type="scientific">Pedobacter kyonggii</name>
    <dbReference type="NCBI Taxonomy" id="1926871"/>
    <lineage>
        <taxon>Bacteria</taxon>
        <taxon>Pseudomonadati</taxon>
        <taxon>Bacteroidota</taxon>
        <taxon>Sphingobacteriia</taxon>
        <taxon>Sphingobacteriales</taxon>
        <taxon>Sphingobacteriaceae</taxon>
        <taxon>Pedobacter</taxon>
    </lineage>
</organism>
<reference evidence="1 2" key="1">
    <citation type="submission" date="2019-02" db="EMBL/GenBank/DDBJ databases">
        <title>Pedobacter kyonggii whole genome sequence analysis.</title>
        <authorList>
            <person name="Dahal R.H."/>
        </authorList>
    </citation>
    <scope>NUCLEOTIDE SEQUENCE [LARGE SCALE GENOMIC DNA]</scope>
    <source>
        <strain evidence="1 2">K-4-11-1</strain>
    </source>
</reference>
<proteinExistence type="predicted"/>
<evidence type="ECO:0000313" key="2">
    <source>
        <dbReference type="Proteomes" id="UP000291819"/>
    </source>
</evidence>
<protein>
    <submittedName>
        <fullName evidence="1">Uncharacterized protein</fullName>
    </submittedName>
</protein>
<dbReference type="OrthoDB" id="670350at2"/>
<dbReference type="AlphaFoldDB" id="A0A4Q9HIA0"/>
<dbReference type="Proteomes" id="UP000291819">
    <property type="component" value="Unassembled WGS sequence"/>
</dbReference>
<evidence type="ECO:0000313" key="1">
    <source>
        <dbReference type="EMBL" id="TBO44937.1"/>
    </source>
</evidence>